<dbReference type="PANTHER" id="PTHR42842:SF3">
    <property type="entry name" value="FAD_NAD(P)-BINDING OXIDOREDUCTASE FAMILY PROTEIN"/>
    <property type="match status" value="1"/>
</dbReference>
<keyword evidence="1" id="KW-0472">Membrane</keyword>
<feature type="transmembrane region" description="Helical" evidence="1">
    <location>
        <begin position="97"/>
        <end position="117"/>
    </location>
</feature>
<dbReference type="SUPFAM" id="SSF51905">
    <property type="entry name" value="FAD/NAD(P)-binding domain"/>
    <property type="match status" value="1"/>
</dbReference>
<accession>A0A413R9R1</accession>
<evidence type="ECO:0000256" key="1">
    <source>
        <dbReference type="SAM" id="Phobius"/>
    </source>
</evidence>
<dbReference type="InterPro" id="IPR049516">
    <property type="entry name" value="FAD-depend_C"/>
</dbReference>
<evidence type="ECO:0000259" key="2">
    <source>
        <dbReference type="Pfam" id="PF21688"/>
    </source>
</evidence>
<gene>
    <name evidence="3" type="ORF">DW944_05290</name>
</gene>
<organism evidence="3 4">
    <name type="scientific">Eubacterium ventriosum</name>
    <dbReference type="NCBI Taxonomy" id="39496"/>
    <lineage>
        <taxon>Bacteria</taxon>
        <taxon>Bacillati</taxon>
        <taxon>Bacillota</taxon>
        <taxon>Clostridia</taxon>
        <taxon>Eubacteriales</taxon>
        <taxon>Eubacteriaceae</taxon>
        <taxon>Eubacterium</taxon>
    </lineage>
</organism>
<dbReference type="Proteomes" id="UP000284779">
    <property type="component" value="Unassembled WGS sequence"/>
</dbReference>
<proteinExistence type="predicted"/>
<evidence type="ECO:0000313" key="3">
    <source>
        <dbReference type="EMBL" id="RHA19149.1"/>
    </source>
</evidence>
<dbReference type="Gene3D" id="3.30.70.2700">
    <property type="match status" value="1"/>
</dbReference>
<protein>
    <submittedName>
        <fullName evidence="3">FAD-dependent oxidoreductase</fullName>
    </submittedName>
</protein>
<name>A0A413R9R1_9FIRM</name>
<keyword evidence="1" id="KW-1133">Transmembrane helix</keyword>
<dbReference type="InterPro" id="IPR036188">
    <property type="entry name" value="FAD/NAD-bd_sf"/>
</dbReference>
<dbReference type="Gene3D" id="3.50.50.60">
    <property type="entry name" value="FAD/NAD(P)-binding domain"/>
    <property type="match status" value="2"/>
</dbReference>
<dbReference type="EMBL" id="QSFD01000004">
    <property type="protein sequence ID" value="RHA19149.1"/>
    <property type="molecule type" value="Genomic_DNA"/>
</dbReference>
<sequence>MKFIKVSNIKINVDESVDKAFEKAIKEAGINNKDIIEQKIVKYSIDARHKGSIKKLYTIGFKIKKYNKNRKNVVVLDREPEYEFVPTGTEKLKNRPVIVGFGPAGMFCGYMLAMYGYKPIIVERGSKVDQRLKKIEEFWSTGKLDENSNVQFGEGGAGTFSDGKLNTGIKDKENRINLVLKTFVENGAKENILYDAKPHVGTDILSVVVKNMRKYIESKGGTFYFDTEMTDFTTENNVLKAVKLSNGEEIETNICVLAIGHSARDTFEMIFNKGINMEQKPFAIGVRVEHPQEKINKSQYGFSDNRLGAASYKLTYKTYNGRGVYSFCMCPGGFVVNAASEKETCVVNGMSYSKRDSRNANSAIVTTVTPQDYPSKHPLAGVEFQRKLEKKAFAEGNGNIPIQRLEDFRNNKKTEALGKITPEIKGKYSFGNLNNVLPEYVCKSISDAMEYFERKIEGFNDNDTIMSAVESRTSSPVRIIRDENYQSNVRGLIPAGEGAGYAGGITSAAIDGIKIFEFIGKNFHKPEDFC</sequence>
<evidence type="ECO:0000313" key="4">
    <source>
        <dbReference type="Proteomes" id="UP000284779"/>
    </source>
</evidence>
<dbReference type="InterPro" id="IPR028348">
    <property type="entry name" value="FAD-binding_protein"/>
</dbReference>
<reference evidence="3 4" key="1">
    <citation type="submission" date="2018-08" db="EMBL/GenBank/DDBJ databases">
        <title>A genome reference for cultivated species of the human gut microbiota.</title>
        <authorList>
            <person name="Zou Y."/>
            <person name="Xue W."/>
            <person name="Luo G."/>
        </authorList>
    </citation>
    <scope>NUCLEOTIDE SEQUENCE [LARGE SCALE GENOMIC DNA]</scope>
    <source>
        <strain evidence="3 4">AM44-11BH</strain>
    </source>
</reference>
<comment type="caution">
    <text evidence="3">The sequence shown here is derived from an EMBL/GenBank/DDBJ whole genome shotgun (WGS) entry which is preliminary data.</text>
</comment>
<keyword evidence="1" id="KW-0812">Transmembrane</keyword>
<dbReference type="RefSeq" id="WP_117970161.1">
    <property type="nucleotide sequence ID" value="NZ_CAUBDO010000010.1"/>
</dbReference>
<keyword evidence="4" id="KW-1185">Reference proteome</keyword>
<dbReference type="PANTHER" id="PTHR42842">
    <property type="entry name" value="FAD/NAD(P)-BINDING OXIDOREDUCTASE"/>
    <property type="match status" value="1"/>
</dbReference>
<feature type="domain" description="FAD-dependent protein C-terminal" evidence="2">
    <location>
        <begin position="281"/>
        <end position="473"/>
    </location>
</feature>
<dbReference type="AlphaFoldDB" id="A0A413R9R1"/>
<dbReference type="Pfam" id="PF21688">
    <property type="entry name" value="FAD-depend_C"/>
    <property type="match status" value="1"/>
</dbReference>
<dbReference type="PIRSF" id="PIRSF038984">
    <property type="entry name" value="FAD_binding_protein"/>
    <property type="match status" value="1"/>
</dbReference>